<dbReference type="EMBL" id="JBHUDK010000022">
    <property type="protein sequence ID" value="MFD1600997.1"/>
    <property type="molecule type" value="Genomic_DNA"/>
</dbReference>
<protein>
    <submittedName>
        <fullName evidence="1">Uncharacterized protein</fullName>
    </submittedName>
</protein>
<reference evidence="1 2" key="1">
    <citation type="journal article" date="2019" name="Int. J. Syst. Evol. Microbiol.">
        <title>The Global Catalogue of Microorganisms (GCM) 10K type strain sequencing project: providing services to taxonomists for standard genome sequencing and annotation.</title>
        <authorList>
            <consortium name="The Broad Institute Genomics Platform"/>
            <consortium name="The Broad Institute Genome Sequencing Center for Infectious Disease"/>
            <person name="Wu L."/>
            <person name="Ma J."/>
        </authorList>
    </citation>
    <scope>NUCLEOTIDE SEQUENCE [LARGE SCALE GENOMIC DNA]</scope>
    <source>
        <strain evidence="1 2">CGMCC 1.12121</strain>
    </source>
</reference>
<keyword evidence="2" id="KW-1185">Reference proteome</keyword>
<dbReference type="Proteomes" id="UP001597085">
    <property type="component" value="Unassembled WGS sequence"/>
</dbReference>
<proteinExistence type="predicted"/>
<name>A0ABD6CVF6_9EURY</name>
<dbReference type="AlphaFoldDB" id="A0ABD6CVF6"/>
<comment type="caution">
    <text evidence="1">The sequence shown here is derived from an EMBL/GenBank/DDBJ whole genome shotgun (WGS) entry which is preliminary data.</text>
</comment>
<sequence>MTDSQRYIATLLASLIVVSALGGVAISPAGAATSGPEGMLALGSAQVSEDVPEGADMPIRASDLEGAVYASDHADTLEVVLTTPERADEYLGPNASVLSDDEIAIVLRDDKVHDGRDVAIDLDVLEAGVGFTPEVAYGTHEDGEQWRSSIGRDGTVGRFHVPEFSENAVSFTGGVSINATPATDGSQFSYQLSDVDAASDVAVNLTGVTNTETNTISSTLTSGTINADISGTEDPPETTLTIEGNGFGTRTDSQTFSNVGD</sequence>
<evidence type="ECO:0000313" key="2">
    <source>
        <dbReference type="Proteomes" id="UP001597085"/>
    </source>
</evidence>
<accession>A0ABD6CVF6</accession>
<feature type="non-terminal residue" evidence="1">
    <location>
        <position position="261"/>
    </location>
</feature>
<organism evidence="1 2">
    <name type="scientific">Halobellus rarus</name>
    <dbReference type="NCBI Taxonomy" id="1126237"/>
    <lineage>
        <taxon>Archaea</taxon>
        <taxon>Methanobacteriati</taxon>
        <taxon>Methanobacteriota</taxon>
        <taxon>Stenosarchaea group</taxon>
        <taxon>Halobacteria</taxon>
        <taxon>Halobacteriales</taxon>
        <taxon>Haloferacaceae</taxon>
        <taxon>Halobellus</taxon>
    </lineage>
</organism>
<gene>
    <name evidence="1" type="ORF">ACFSBX_18850</name>
</gene>
<evidence type="ECO:0000313" key="1">
    <source>
        <dbReference type="EMBL" id="MFD1600997.1"/>
    </source>
</evidence>